<protein>
    <recommendedName>
        <fullName evidence="1">PB1 domain-containing protein</fullName>
    </recommendedName>
</protein>
<organism evidence="2 3">
    <name type="scientific">Punica granatum</name>
    <name type="common">Pomegranate</name>
    <dbReference type="NCBI Taxonomy" id="22663"/>
    <lineage>
        <taxon>Eukaryota</taxon>
        <taxon>Viridiplantae</taxon>
        <taxon>Streptophyta</taxon>
        <taxon>Embryophyta</taxon>
        <taxon>Tracheophyta</taxon>
        <taxon>Spermatophyta</taxon>
        <taxon>Magnoliopsida</taxon>
        <taxon>eudicotyledons</taxon>
        <taxon>Gunneridae</taxon>
        <taxon>Pentapetalae</taxon>
        <taxon>rosids</taxon>
        <taxon>malvids</taxon>
        <taxon>Myrtales</taxon>
        <taxon>Lythraceae</taxon>
        <taxon>Punica</taxon>
    </lineage>
</organism>
<dbReference type="PANTHER" id="PTHR31066:SF27">
    <property type="entry name" value="EXPRESSED PROTEIN"/>
    <property type="match status" value="1"/>
</dbReference>
<gene>
    <name evidence="2" type="ORF">CRG98_017524</name>
</gene>
<dbReference type="SUPFAM" id="SSF54277">
    <property type="entry name" value="CAD &amp; PB1 domains"/>
    <property type="match status" value="1"/>
</dbReference>
<dbReference type="InterPro" id="IPR000270">
    <property type="entry name" value="PB1_dom"/>
</dbReference>
<feature type="domain" description="PB1" evidence="1">
    <location>
        <begin position="97"/>
        <end position="130"/>
    </location>
</feature>
<sequence>MQERKVHLMRRCKRQWQALPARAVLKDLFEGACGGFRLSMWIWDPDLPAPAVEAAADVQLRRPHRPQAPRQVPLLYRQQDLHRDHPQTRIISNETRPFTLKYQLPNEDLDSLITVSTDKDLDNMIDEHDCSIY</sequence>
<evidence type="ECO:0000313" key="3">
    <source>
        <dbReference type="Proteomes" id="UP000233551"/>
    </source>
</evidence>
<accession>A0A2I0K0S2</accession>
<dbReference type="InterPro" id="IPR053198">
    <property type="entry name" value="Gynoecium_Dev_Regulator"/>
</dbReference>
<dbReference type="STRING" id="22663.A0A2I0K0S2"/>
<proteinExistence type="predicted"/>
<evidence type="ECO:0000259" key="1">
    <source>
        <dbReference type="Pfam" id="PF00564"/>
    </source>
</evidence>
<dbReference type="Proteomes" id="UP000233551">
    <property type="component" value="Unassembled WGS sequence"/>
</dbReference>
<dbReference type="PANTHER" id="PTHR31066">
    <property type="entry name" value="OS05G0427100 PROTEIN-RELATED"/>
    <property type="match status" value="1"/>
</dbReference>
<evidence type="ECO:0000313" key="2">
    <source>
        <dbReference type="EMBL" id="PKI62151.1"/>
    </source>
</evidence>
<keyword evidence="3" id="KW-1185">Reference proteome</keyword>
<reference evidence="2 3" key="1">
    <citation type="submission" date="2017-11" db="EMBL/GenBank/DDBJ databases">
        <title>De-novo sequencing of pomegranate (Punica granatum L.) genome.</title>
        <authorList>
            <person name="Akparov Z."/>
            <person name="Amiraslanov A."/>
            <person name="Hajiyeva S."/>
            <person name="Abbasov M."/>
            <person name="Kaur K."/>
            <person name="Hamwieh A."/>
            <person name="Solovyev V."/>
            <person name="Salamov A."/>
            <person name="Braich B."/>
            <person name="Kosarev P."/>
            <person name="Mahmoud A."/>
            <person name="Hajiyev E."/>
            <person name="Babayeva S."/>
            <person name="Izzatullayeva V."/>
            <person name="Mammadov A."/>
            <person name="Mammadov A."/>
            <person name="Sharifova S."/>
            <person name="Ojaghi J."/>
            <person name="Eynullazada K."/>
            <person name="Bayramov B."/>
            <person name="Abdulazimova A."/>
            <person name="Shahmuradov I."/>
        </authorList>
    </citation>
    <scope>NUCLEOTIDE SEQUENCE [LARGE SCALE GENOMIC DNA]</scope>
    <source>
        <strain evidence="3">cv. AG2017</strain>
        <tissue evidence="2">Leaf</tissue>
    </source>
</reference>
<name>A0A2I0K0S2_PUNGR</name>
<dbReference type="AlphaFoldDB" id="A0A2I0K0S2"/>
<dbReference type="Pfam" id="PF00564">
    <property type="entry name" value="PB1"/>
    <property type="match status" value="1"/>
</dbReference>
<comment type="caution">
    <text evidence="2">The sequence shown here is derived from an EMBL/GenBank/DDBJ whole genome shotgun (WGS) entry which is preliminary data.</text>
</comment>
<dbReference type="EMBL" id="PGOL01000988">
    <property type="protein sequence ID" value="PKI62151.1"/>
    <property type="molecule type" value="Genomic_DNA"/>
</dbReference>